<keyword evidence="2" id="KW-1185">Reference proteome</keyword>
<gene>
    <name evidence="1" type="ORF">THAOC_15359</name>
</gene>
<sequence>PGCGATFQSYEASYVETLELDQRNKLGAIIVGKSDGIDMSLVIMARSGISAAAIQRTCHANLTCQHEACKFDFNTSVKPPTGQQKILI</sequence>
<evidence type="ECO:0000313" key="1">
    <source>
        <dbReference type="EMBL" id="EJK63955.1"/>
    </source>
</evidence>
<evidence type="ECO:0000313" key="2">
    <source>
        <dbReference type="Proteomes" id="UP000266841"/>
    </source>
</evidence>
<name>K0SF08_THAOC</name>
<protein>
    <submittedName>
        <fullName evidence="1">Uncharacterized protein</fullName>
    </submittedName>
</protein>
<dbReference type="AlphaFoldDB" id="K0SF08"/>
<accession>K0SF08</accession>
<organism evidence="1 2">
    <name type="scientific">Thalassiosira oceanica</name>
    <name type="common">Marine diatom</name>
    <dbReference type="NCBI Taxonomy" id="159749"/>
    <lineage>
        <taxon>Eukaryota</taxon>
        <taxon>Sar</taxon>
        <taxon>Stramenopiles</taxon>
        <taxon>Ochrophyta</taxon>
        <taxon>Bacillariophyta</taxon>
        <taxon>Coscinodiscophyceae</taxon>
        <taxon>Thalassiosirophycidae</taxon>
        <taxon>Thalassiosirales</taxon>
        <taxon>Thalassiosiraceae</taxon>
        <taxon>Thalassiosira</taxon>
    </lineage>
</organism>
<proteinExistence type="predicted"/>
<comment type="caution">
    <text evidence="1">The sequence shown here is derived from an EMBL/GenBank/DDBJ whole genome shotgun (WGS) entry which is preliminary data.</text>
</comment>
<reference evidence="1 2" key="1">
    <citation type="journal article" date="2012" name="Genome Biol.">
        <title>Genome and low-iron response of an oceanic diatom adapted to chronic iron limitation.</title>
        <authorList>
            <person name="Lommer M."/>
            <person name="Specht M."/>
            <person name="Roy A.S."/>
            <person name="Kraemer L."/>
            <person name="Andreson R."/>
            <person name="Gutowska M.A."/>
            <person name="Wolf J."/>
            <person name="Bergner S.V."/>
            <person name="Schilhabel M.B."/>
            <person name="Klostermeier U.C."/>
            <person name="Beiko R.G."/>
            <person name="Rosenstiel P."/>
            <person name="Hippler M."/>
            <person name="Laroche J."/>
        </authorList>
    </citation>
    <scope>NUCLEOTIDE SEQUENCE [LARGE SCALE GENOMIC DNA]</scope>
    <source>
        <strain evidence="1 2">CCMP1005</strain>
    </source>
</reference>
<dbReference type="EMBL" id="AGNL01017829">
    <property type="protein sequence ID" value="EJK63955.1"/>
    <property type="molecule type" value="Genomic_DNA"/>
</dbReference>
<dbReference type="Proteomes" id="UP000266841">
    <property type="component" value="Unassembled WGS sequence"/>
</dbReference>
<feature type="non-terminal residue" evidence="1">
    <location>
        <position position="1"/>
    </location>
</feature>